<dbReference type="InterPro" id="IPR015813">
    <property type="entry name" value="Pyrv/PenolPyrv_kinase-like_dom"/>
</dbReference>
<dbReference type="InterPro" id="IPR040442">
    <property type="entry name" value="Pyrv_kinase-like_dom_sf"/>
</dbReference>
<dbReference type="GO" id="GO:0046421">
    <property type="term" value="F:methylisocitrate lyase activity"/>
    <property type="evidence" value="ECO:0007669"/>
    <property type="project" value="TreeGrafter"/>
</dbReference>
<dbReference type="EMBL" id="BMFJ01000004">
    <property type="protein sequence ID" value="GGE50165.1"/>
    <property type="molecule type" value="Genomic_DNA"/>
</dbReference>
<dbReference type="AlphaFoldDB" id="A0A917EJ97"/>
<dbReference type="SUPFAM" id="SSF51621">
    <property type="entry name" value="Phosphoenolpyruvate/pyruvate domain"/>
    <property type="match status" value="1"/>
</dbReference>
<dbReference type="GO" id="GO:0019629">
    <property type="term" value="P:propionate catabolic process, 2-methylcitrate cycle"/>
    <property type="evidence" value="ECO:0007669"/>
    <property type="project" value="TreeGrafter"/>
</dbReference>
<proteinExistence type="predicted"/>
<dbReference type="Proteomes" id="UP000612855">
    <property type="component" value="Unassembled WGS sequence"/>
</dbReference>
<comment type="caution">
    <text evidence="1">The sequence shown here is derived from an EMBL/GenBank/DDBJ whole genome shotgun (WGS) entry which is preliminary data.</text>
</comment>
<sequence>MLSAGDCIRPASVYDALTARMAAELGFPAGMLGGSVAALAVLGSPDHGLLTLDEFAGLCRRICRTGALPLMVDADHGYGNALNAMRCVEELETAGVAALTLEDTALPLAYGQNGAKLIGLAEARDKLSAALEARQDPGLVIIARTDARYQDAADLTARARAFADAGADAIFLTGARTVDQLTAVREASGLPLMLAAQKGDLAGVDVAALGVRLCLTPHDTLPAALRGAYRSLAAVASADGTEAPEDLMRRLNETERYDDLMRRFLKK</sequence>
<evidence type="ECO:0000313" key="1">
    <source>
        <dbReference type="EMBL" id="GGE50165.1"/>
    </source>
</evidence>
<organism evidence="1 2">
    <name type="scientific">Primorskyibacter flagellatus</name>
    <dbReference type="NCBI Taxonomy" id="1387277"/>
    <lineage>
        <taxon>Bacteria</taxon>
        <taxon>Pseudomonadati</taxon>
        <taxon>Pseudomonadota</taxon>
        <taxon>Alphaproteobacteria</taxon>
        <taxon>Rhodobacterales</taxon>
        <taxon>Roseobacteraceae</taxon>
        <taxon>Primorskyibacter</taxon>
    </lineage>
</organism>
<accession>A0A917EJ97</accession>
<dbReference type="Pfam" id="PF13714">
    <property type="entry name" value="PEP_mutase"/>
    <property type="match status" value="1"/>
</dbReference>
<dbReference type="PANTHER" id="PTHR42905">
    <property type="entry name" value="PHOSPHOENOLPYRUVATE CARBOXYLASE"/>
    <property type="match status" value="1"/>
</dbReference>
<dbReference type="CDD" id="cd00377">
    <property type="entry name" value="ICL_PEPM"/>
    <property type="match status" value="1"/>
</dbReference>
<dbReference type="Gene3D" id="3.20.20.60">
    <property type="entry name" value="Phosphoenolpyruvate-binding domains"/>
    <property type="match status" value="1"/>
</dbReference>
<dbReference type="InterPro" id="IPR039556">
    <property type="entry name" value="ICL/PEPM"/>
</dbReference>
<keyword evidence="2" id="KW-1185">Reference proteome</keyword>
<protein>
    <submittedName>
        <fullName evidence="1">Oxaloacetate decarboxylase</fullName>
    </submittedName>
</protein>
<name>A0A917EJ97_9RHOB</name>
<gene>
    <name evidence="1" type="ORF">GCM10011360_41490</name>
</gene>
<dbReference type="PANTHER" id="PTHR42905:SF3">
    <property type="entry name" value="OXALOACETATE DECARBOXYLASE"/>
    <property type="match status" value="1"/>
</dbReference>
<evidence type="ECO:0000313" key="2">
    <source>
        <dbReference type="Proteomes" id="UP000612855"/>
    </source>
</evidence>
<reference evidence="2" key="1">
    <citation type="journal article" date="2019" name="Int. J. Syst. Evol. Microbiol.">
        <title>The Global Catalogue of Microorganisms (GCM) 10K type strain sequencing project: providing services to taxonomists for standard genome sequencing and annotation.</title>
        <authorList>
            <consortium name="The Broad Institute Genomics Platform"/>
            <consortium name="The Broad Institute Genome Sequencing Center for Infectious Disease"/>
            <person name="Wu L."/>
            <person name="Ma J."/>
        </authorList>
    </citation>
    <scope>NUCLEOTIDE SEQUENCE [LARGE SCALE GENOMIC DNA]</scope>
    <source>
        <strain evidence="2">CGMCC 1.12664</strain>
    </source>
</reference>